<dbReference type="Pfam" id="PF21132">
    <property type="entry name" value="MFD_D3"/>
    <property type="match status" value="1"/>
</dbReference>
<dbReference type="Pfam" id="PF03461">
    <property type="entry name" value="TRCF"/>
    <property type="match status" value="1"/>
</dbReference>
<dbReference type="Gene3D" id="3.40.50.11140">
    <property type="match status" value="1"/>
</dbReference>
<comment type="similarity">
    <text evidence="10 13">In the N-terminal section; belongs to the UvrB family.</text>
</comment>
<keyword evidence="3 13" id="KW-0547">Nucleotide-binding</keyword>
<comment type="subcellular location">
    <subcellularLocation>
        <location evidence="1 13">Cytoplasm</location>
    </subcellularLocation>
</comment>
<protein>
    <recommendedName>
        <fullName evidence="12 13">Transcription-repair-coupling factor</fullName>
        <shortName evidence="13">TRCF</shortName>
        <ecNumber evidence="13">3.6.4.-</ecNumber>
    </recommendedName>
</protein>
<accession>A0A251XAS7</accession>
<dbReference type="SUPFAM" id="SSF52540">
    <property type="entry name" value="P-loop containing nucleoside triphosphate hydrolases"/>
    <property type="match status" value="4"/>
</dbReference>
<evidence type="ECO:0000256" key="6">
    <source>
        <dbReference type="ARBA" id="ARBA00022806"/>
    </source>
</evidence>
<dbReference type="Pfam" id="PF00271">
    <property type="entry name" value="Helicase_C"/>
    <property type="match status" value="1"/>
</dbReference>
<dbReference type="InterPro" id="IPR001650">
    <property type="entry name" value="Helicase_C-like"/>
</dbReference>
<dbReference type="NCBIfam" id="NF007966">
    <property type="entry name" value="PRK10689.1"/>
    <property type="match status" value="1"/>
</dbReference>
<dbReference type="Gene3D" id="3.40.50.300">
    <property type="entry name" value="P-loop containing nucleotide triphosphate hydrolases"/>
    <property type="match status" value="2"/>
</dbReference>
<comment type="similarity">
    <text evidence="11 13">In the C-terminal section; belongs to the helicase family. RecG subfamily.</text>
</comment>
<dbReference type="EC" id="3.6.4.-" evidence="13"/>
<dbReference type="InterPro" id="IPR003711">
    <property type="entry name" value="CarD-like/TRCF_RID"/>
</dbReference>
<evidence type="ECO:0000256" key="11">
    <source>
        <dbReference type="ARBA" id="ARBA00061399"/>
    </source>
</evidence>
<evidence type="ECO:0000313" key="16">
    <source>
        <dbReference type="EMBL" id="OUD15444.1"/>
    </source>
</evidence>
<dbReference type="InterPro" id="IPR036101">
    <property type="entry name" value="CarD-like/TRCF_RID_sf"/>
</dbReference>
<keyword evidence="6" id="KW-0347">Helicase</keyword>
<evidence type="ECO:0000313" key="17">
    <source>
        <dbReference type="Proteomes" id="UP000194798"/>
    </source>
</evidence>
<dbReference type="Proteomes" id="UP000194798">
    <property type="component" value="Unassembled WGS sequence"/>
</dbReference>
<evidence type="ECO:0000259" key="14">
    <source>
        <dbReference type="PROSITE" id="PS51192"/>
    </source>
</evidence>
<evidence type="ECO:0000256" key="10">
    <source>
        <dbReference type="ARBA" id="ARBA00061104"/>
    </source>
</evidence>
<name>A0A251XAS7_9GAMM</name>
<dbReference type="InterPro" id="IPR005118">
    <property type="entry name" value="TRCF_C"/>
</dbReference>
<dbReference type="HAMAP" id="MF_00969">
    <property type="entry name" value="TRCF"/>
    <property type="match status" value="1"/>
</dbReference>
<dbReference type="InterPro" id="IPR014001">
    <property type="entry name" value="Helicase_ATP-bd"/>
</dbReference>
<dbReference type="Gene3D" id="3.30.2060.10">
    <property type="entry name" value="Penicillin-binding protein 1b domain"/>
    <property type="match status" value="1"/>
</dbReference>
<dbReference type="GO" id="GO:0000716">
    <property type="term" value="P:transcription-coupled nucleotide-excision repair, DNA damage recognition"/>
    <property type="evidence" value="ECO:0007669"/>
    <property type="project" value="UniProtKB-UniRule"/>
</dbReference>
<evidence type="ECO:0000259" key="15">
    <source>
        <dbReference type="PROSITE" id="PS51194"/>
    </source>
</evidence>
<dbReference type="GO" id="GO:0003684">
    <property type="term" value="F:damaged DNA binding"/>
    <property type="evidence" value="ECO:0007669"/>
    <property type="project" value="InterPro"/>
</dbReference>
<dbReference type="InterPro" id="IPR048635">
    <property type="entry name" value="MFD_D3"/>
</dbReference>
<dbReference type="InterPro" id="IPR047112">
    <property type="entry name" value="RecG/Mfd"/>
</dbReference>
<dbReference type="GO" id="GO:0016787">
    <property type="term" value="F:hydrolase activity"/>
    <property type="evidence" value="ECO:0007669"/>
    <property type="project" value="UniProtKB-KW"/>
</dbReference>
<evidence type="ECO:0000256" key="9">
    <source>
        <dbReference type="ARBA" id="ARBA00023204"/>
    </source>
</evidence>
<dbReference type="EMBL" id="MSLT01000006">
    <property type="protein sequence ID" value="OUD15444.1"/>
    <property type="molecule type" value="Genomic_DNA"/>
</dbReference>
<keyword evidence="17" id="KW-1185">Reference proteome</keyword>
<dbReference type="CDD" id="cd17991">
    <property type="entry name" value="DEXHc_TRCF"/>
    <property type="match status" value="1"/>
</dbReference>
<evidence type="ECO:0000256" key="1">
    <source>
        <dbReference type="ARBA" id="ARBA00004496"/>
    </source>
</evidence>
<dbReference type="PANTHER" id="PTHR47964:SF1">
    <property type="entry name" value="ATP-DEPENDENT DNA HELICASE HOMOLOG RECG, CHLOROPLASTIC"/>
    <property type="match status" value="1"/>
</dbReference>
<evidence type="ECO:0000256" key="8">
    <source>
        <dbReference type="ARBA" id="ARBA00023125"/>
    </source>
</evidence>
<dbReference type="PANTHER" id="PTHR47964">
    <property type="entry name" value="ATP-DEPENDENT DNA HELICASE HOMOLOG RECG, CHLOROPLASTIC"/>
    <property type="match status" value="1"/>
</dbReference>
<comment type="caution">
    <text evidence="16">The sequence shown here is derived from an EMBL/GenBank/DDBJ whole genome shotgun (WGS) entry which is preliminary data.</text>
</comment>
<dbReference type="OrthoDB" id="9804325at2"/>
<dbReference type="NCBIfam" id="TIGR00580">
    <property type="entry name" value="mfd"/>
    <property type="match status" value="1"/>
</dbReference>
<evidence type="ECO:0000256" key="4">
    <source>
        <dbReference type="ARBA" id="ARBA00022763"/>
    </source>
</evidence>
<dbReference type="GO" id="GO:0005737">
    <property type="term" value="C:cytoplasm"/>
    <property type="evidence" value="ECO:0007669"/>
    <property type="project" value="UniProtKB-SubCell"/>
</dbReference>
<proteinExistence type="inferred from homology"/>
<evidence type="ECO:0000256" key="2">
    <source>
        <dbReference type="ARBA" id="ARBA00022490"/>
    </source>
</evidence>
<dbReference type="Gene3D" id="3.90.1150.50">
    <property type="entry name" value="Transcription-repair-coupling factor, D7 domain"/>
    <property type="match status" value="1"/>
</dbReference>
<dbReference type="Pfam" id="PF02559">
    <property type="entry name" value="CarD_TRCF_RID"/>
    <property type="match status" value="1"/>
</dbReference>
<dbReference type="SMART" id="SM00982">
    <property type="entry name" value="TRCF"/>
    <property type="match status" value="1"/>
</dbReference>
<keyword evidence="5 13" id="KW-0378">Hydrolase</keyword>
<feature type="domain" description="Helicase C-terminal" evidence="15">
    <location>
        <begin position="802"/>
        <end position="956"/>
    </location>
</feature>
<evidence type="ECO:0000256" key="13">
    <source>
        <dbReference type="HAMAP-Rule" id="MF_00969"/>
    </source>
</evidence>
<gene>
    <name evidence="13" type="primary">mfd</name>
    <name evidence="16" type="ORF">TPSD3_02645</name>
</gene>
<dbReference type="PROSITE" id="PS51192">
    <property type="entry name" value="HELICASE_ATP_BIND_1"/>
    <property type="match status" value="1"/>
</dbReference>
<evidence type="ECO:0000256" key="12">
    <source>
        <dbReference type="ARBA" id="ARBA00070128"/>
    </source>
</evidence>
<dbReference type="AlphaFoldDB" id="A0A251XAS7"/>
<dbReference type="RefSeq" id="WP_086487041.1">
    <property type="nucleotide sequence ID" value="NZ_MSLT01000006.1"/>
</dbReference>
<dbReference type="GO" id="GO:0005524">
    <property type="term" value="F:ATP binding"/>
    <property type="evidence" value="ECO:0007669"/>
    <property type="project" value="UniProtKB-UniRule"/>
</dbReference>
<dbReference type="SUPFAM" id="SSF143517">
    <property type="entry name" value="TRCF domain-like"/>
    <property type="match status" value="1"/>
</dbReference>
<dbReference type="GO" id="GO:0003678">
    <property type="term" value="F:DNA helicase activity"/>
    <property type="evidence" value="ECO:0007669"/>
    <property type="project" value="TreeGrafter"/>
</dbReference>
<evidence type="ECO:0000256" key="7">
    <source>
        <dbReference type="ARBA" id="ARBA00022840"/>
    </source>
</evidence>
<dbReference type="SMART" id="SM01058">
    <property type="entry name" value="CarD_TRCF"/>
    <property type="match status" value="1"/>
</dbReference>
<dbReference type="SUPFAM" id="SSF141259">
    <property type="entry name" value="CarD-like"/>
    <property type="match status" value="1"/>
</dbReference>
<dbReference type="FunFam" id="3.40.50.300:FF:000546">
    <property type="entry name" value="Transcription-repair-coupling factor"/>
    <property type="match status" value="1"/>
</dbReference>
<evidence type="ECO:0000256" key="5">
    <source>
        <dbReference type="ARBA" id="ARBA00022801"/>
    </source>
</evidence>
<dbReference type="Pfam" id="PF17757">
    <property type="entry name" value="UvrB_inter"/>
    <property type="match status" value="1"/>
</dbReference>
<dbReference type="InterPro" id="IPR011545">
    <property type="entry name" value="DEAD/DEAH_box_helicase_dom"/>
</dbReference>
<dbReference type="InterPro" id="IPR041471">
    <property type="entry name" value="UvrB_inter"/>
</dbReference>
<reference evidence="16 17" key="1">
    <citation type="submission" date="2016-12" db="EMBL/GenBank/DDBJ databases">
        <title>Thioflexothrix psekupsii D3 genome sequencing and assembly.</title>
        <authorList>
            <person name="Fomenkov A."/>
            <person name="Vincze T."/>
            <person name="Grabovich M."/>
            <person name="Anton B.P."/>
            <person name="Dubinina G."/>
            <person name="Orlova M."/>
            <person name="Belousova E."/>
            <person name="Roberts R.J."/>
        </authorList>
    </citation>
    <scope>NUCLEOTIDE SEQUENCE [LARGE SCALE GENOMIC DNA]</scope>
    <source>
        <strain evidence="16">D3</strain>
    </source>
</reference>
<dbReference type="Pfam" id="PF00270">
    <property type="entry name" value="DEAD"/>
    <property type="match status" value="1"/>
</dbReference>
<keyword evidence="4 13" id="KW-0227">DNA damage</keyword>
<keyword evidence="7 13" id="KW-0067">ATP-binding</keyword>
<comment type="function">
    <text evidence="13">Couples transcription and DNA repair by recognizing RNA polymerase (RNAP) stalled at DNA lesions. Mediates ATP-dependent release of RNAP and its truncated transcript from the DNA, and recruitment of nucleotide excision repair machinery to the damaged site.</text>
</comment>
<dbReference type="Gene3D" id="3.40.50.11180">
    <property type="match status" value="1"/>
</dbReference>
<dbReference type="SMART" id="SM00487">
    <property type="entry name" value="DEXDc"/>
    <property type="match status" value="1"/>
</dbReference>
<dbReference type="InterPro" id="IPR037235">
    <property type="entry name" value="TRCF-like_C_D7"/>
</dbReference>
<keyword evidence="9 13" id="KW-0234">DNA repair</keyword>
<dbReference type="InterPro" id="IPR027417">
    <property type="entry name" value="P-loop_NTPase"/>
</dbReference>
<evidence type="ECO:0000256" key="3">
    <source>
        <dbReference type="ARBA" id="ARBA00022741"/>
    </source>
</evidence>
<organism evidence="16 17">
    <name type="scientific">Thioflexithrix psekupsensis</name>
    <dbReference type="NCBI Taxonomy" id="1570016"/>
    <lineage>
        <taxon>Bacteria</taxon>
        <taxon>Pseudomonadati</taxon>
        <taxon>Pseudomonadota</taxon>
        <taxon>Gammaproteobacteria</taxon>
        <taxon>Thiotrichales</taxon>
        <taxon>Thioflexithrix</taxon>
    </lineage>
</organism>
<sequence>MTDKHISHSPLHPTAIDSTAQKQRWSNLHGSSLALALSQLVTHQKMMLIIITPDNLRAQQLTDEIRFYSHHSAPLLNFPDWETLPYDVFSPHQDIISERLTTLYHLPHLSHGILILPITTLMHRLPPCHYVQQNVLQFSIGQKISLEQFRRQLQNSGYRHTSQVVEHGEFSVRGGLLDLFPMGSDVPYRIDLNDDEIDTLRTFDPETQRSLDKVTQINLLPAREFPLTDNAIEHFRTRWRSQFQGDPRRSTVYQDVSQKFAPAGIEYYLPLFFEETATLFDYLPPGGLICTVDNVTEIADQFWQEANQRYEQLRHDIERPLLAPSTLFLQTHEVFAAIRHHPHLDIRPDHPSAHIFLTQPPPLLTVEARQADPLATLKQFLNNFQGRVLIAAETMGRRESMMELFRTHDIRPVVVENWADFLQHSAALCITVAPLERGLYLTDPLLVVICEAQLFGERVSQRRRRNKITRDTDTVVRNLTELSIGAPVVHEEHGVGRYLGLVTLTLNGITAEFLHLEYANQDKLYVPVSALHLISRFTGVDPEHAPLHRLGSGQWEKAKRKAAQKVTDVAAELLDIHAKRAARQGHAFRYDPKDYAAFVQRFPFEETPDQQEAILAVIRDMTSEKSMDRLICGDVGFGKTEVAMRAAFIAVSDGQQVAVLVPTTLLAQQHYQNFQDRFAEWPVKIEQLSRFRSKKQQETALSQIADGQIDIIIGTHKLLQDPIHFKRLGLVIIDEEHRFGVKQKERFKALRAEVDILTLTATPIPRSLNMALADLRELSIIATPPSRRLAIKTFVKEWHAPSISEAIMRELRRGGQVYFLHNDIDSIEKMAQTVSELVPEARVDIAHGQLRERELERVMRDFYHRRFNVLVCTTIIETGIDVPSANTIIIHRADRFGLAQLYQLRGRVGRSHHRAYAYLIVPPQKNMTKEAIKRLDAMTSLDTLGMGFTLATHDLEIRGAGELLGDEQSGHLQEIGYTLYTELLERAVNALKSGQIPDLERPLRHGTEIDFHVSALIPEDYLPDVHTRLILYKRIANAQTEAALDEIQVEMIDRFGLLPEAAQALFRLAELRLQVMPLGIRKIDLGETGGYVWFDRTTPVEPMQLVQLVQRQPSAYRFDSEDRLRLQWSMPDFASRCEAVLAVLRVLQVSLQAVF</sequence>
<keyword evidence="2 13" id="KW-0963">Cytoplasm</keyword>
<dbReference type="Gene3D" id="2.40.10.170">
    <property type="match status" value="1"/>
</dbReference>
<dbReference type="GO" id="GO:0006355">
    <property type="term" value="P:regulation of DNA-templated transcription"/>
    <property type="evidence" value="ECO:0007669"/>
    <property type="project" value="UniProtKB-UniRule"/>
</dbReference>
<dbReference type="SMART" id="SM00490">
    <property type="entry name" value="HELICc"/>
    <property type="match status" value="1"/>
</dbReference>
<dbReference type="InterPro" id="IPR004576">
    <property type="entry name" value="Mfd"/>
</dbReference>
<dbReference type="FunFam" id="3.40.50.300:FF:000300">
    <property type="entry name" value="Transcription-repair-coupling factor"/>
    <property type="match status" value="1"/>
</dbReference>
<feature type="domain" description="Helicase ATP-binding" evidence="14">
    <location>
        <begin position="620"/>
        <end position="781"/>
    </location>
</feature>
<keyword evidence="8 13" id="KW-0238">DNA-binding</keyword>
<dbReference type="PROSITE" id="PS51194">
    <property type="entry name" value="HELICASE_CTER"/>
    <property type="match status" value="1"/>
</dbReference>